<sequence length="322" mass="34790">MRATNYKHYGCDNNSVSPKRTRKTEKKSKRKGFKVLSYAIAVSLAAVALVVPTTTLAPDVDAFEDSRAASLAVGSINDFSLVITDNCVEETTVPVTQEITTSAAATQKTTEKKTKSAKTAKTAKKSEASQTSKKTESSKSEPSESEVSQQITQSSASSSASSSDDSSSASNSSDYSYTDNISDSSNDQSGYLVSISNPDPSYSPSPVSLSSYDREKLERLVMGEGGSMGYVGCALIAQSIRDAMNRSNTTSIDRVISEYRYYGSTAYAPSQEVKNAVSFIFDQNGSAVQHRVLCFYTGSSSWHESQNYITSIGSVKFFDLWY</sequence>
<evidence type="ECO:0008006" key="5">
    <source>
        <dbReference type="Google" id="ProtNLM"/>
    </source>
</evidence>
<protein>
    <recommendedName>
        <fullName evidence="5">Cell wall hydrolase SleB domain-containing protein</fullName>
    </recommendedName>
</protein>
<dbReference type="Proteomes" id="UP000233425">
    <property type="component" value="Unassembled WGS sequence"/>
</dbReference>
<keyword evidence="2" id="KW-0812">Transmembrane</keyword>
<keyword evidence="2" id="KW-0472">Membrane</keyword>
<evidence type="ECO:0000256" key="2">
    <source>
        <dbReference type="SAM" id="Phobius"/>
    </source>
</evidence>
<feature type="compositionally biased region" description="Basic and acidic residues" evidence="1">
    <location>
        <begin position="133"/>
        <end position="142"/>
    </location>
</feature>
<evidence type="ECO:0000256" key="1">
    <source>
        <dbReference type="SAM" id="MobiDB-lite"/>
    </source>
</evidence>
<dbReference type="AlphaFoldDB" id="A0A2N0UZH3"/>
<proteinExistence type="predicted"/>
<gene>
    <name evidence="3" type="ORF">RBATCC27255_00322</name>
</gene>
<dbReference type="EMBL" id="NNSR01000026">
    <property type="protein sequence ID" value="PKD32374.1"/>
    <property type="molecule type" value="Genomic_DNA"/>
</dbReference>
<feature type="region of interest" description="Disordered" evidence="1">
    <location>
        <begin position="103"/>
        <end position="210"/>
    </location>
</feature>
<dbReference type="RefSeq" id="WP_101028448.1">
    <property type="nucleotide sequence ID" value="NZ_CABMMZ010000026.1"/>
</dbReference>
<keyword evidence="2" id="KW-1133">Transmembrane helix</keyword>
<evidence type="ECO:0000313" key="3">
    <source>
        <dbReference type="EMBL" id="PKD32374.1"/>
    </source>
</evidence>
<name>A0A2N0UZH3_9FIRM</name>
<organism evidence="3 4">
    <name type="scientific">Ruminococcus bromii</name>
    <dbReference type="NCBI Taxonomy" id="40518"/>
    <lineage>
        <taxon>Bacteria</taxon>
        <taxon>Bacillati</taxon>
        <taxon>Bacillota</taxon>
        <taxon>Clostridia</taxon>
        <taxon>Eubacteriales</taxon>
        <taxon>Oscillospiraceae</taxon>
        <taxon>Ruminococcus</taxon>
    </lineage>
</organism>
<reference evidence="3" key="1">
    <citation type="journal article" date="2018" name="Environ. Microbiol.">
        <title>Sporulation capability and amylosome conservation among diverse human colonic and rumen isolates of the keystone starch-degrader Ruminococcus bromii.</title>
        <authorList>
            <person name="Mukhopadhya I."/>
            <person name="Morais S."/>
            <person name="Laverde-Gomez J."/>
            <person name="Sheridan P.O."/>
            <person name="Walker A.W."/>
            <person name="Kelly W."/>
            <person name="Klieve A.V."/>
            <person name="Ouwerkerk D."/>
            <person name="Duncan S.H."/>
            <person name="Louis P."/>
            <person name="Koropatkin N."/>
            <person name="Cockburn D."/>
            <person name="Kibler R."/>
            <person name="Cooper P.J."/>
            <person name="Sandoval C."/>
            <person name="Crost E."/>
            <person name="Juge N."/>
            <person name="Bayer E.A."/>
            <person name="Flint H.J."/>
        </authorList>
    </citation>
    <scope>NUCLEOTIDE SEQUENCE [LARGE SCALE GENOMIC DNA]</scope>
    <source>
        <strain evidence="3">ATCC 27255</strain>
    </source>
</reference>
<keyword evidence="4" id="KW-1185">Reference proteome</keyword>
<accession>A0A2N0UZH3</accession>
<feature type="compositionally biased region" description="Low complexity" evidence="1">
    <location>
        <begin position="145"/>
        <end position="187"/>
    </location>
</feature>
<feature type="transmembrane region" description="Helical" evidence="2">
    <location>
        <begin position="32"/>
        <end position="51"/>
    </location>
</feature>
<comment type="caution">
    <text evidence="3">The sequence shown here is derived from an EMBL/GenBank/DDBJ whole genome shotgun (WGS) entry which is preliminary data.</text>
</comment>
<feature type="compositionally biased region" description="Low complexity" evidence="1">
    <location>
        <begin position="194"/>
        <end position="210"/>
    </location>
</feature>
<evidence type="ECO:0000313" key="4">
    <source>
        <dbReference type="Proteomes" id="UP000233425"/>
    </source>
</evidence>